<keyword evidence="1" id="KW-0472">Membrane</keyword>
<dbReference type="RefSeq" id="WP_264981140.1">
    <property type="nucleotide sequence ID" value="NZ_AP026708.1"/>
</dbReference>
<dbReference type="Proteomes" id="UP001061361">
    <property type="component" value="Chromosome"/>
</dbReference>
<feature type="transmembrane region" description="Helical" evidence="1">
    <location>
        <begin position="31"/>
        <end position="52"/>
    </location>
</feature>
<name>A0ABN6RT32_9BACT</name>
<evidence type="ECO:0000256" key="1">
    <source>
        <dbReference type="SAM" id="Phobius"/>
    </source>
</evidence>
<proteinExistence type="predicted"/>
<evidence type="ECO:0000313" key="3">
    <source>
        <dbReference type="Proteomes" id="UP001061361"/>
    </source>
</evidence>
<gene>
    <name evidence="2" type="ORF">JCM14722_17830</name>
</gene>
<keyword evidence="3" id="KW-1185">Reference proteome</keyword>
<sequence length="54" mass="6196">MLWYAHKKYTPEFYAARLDAIRNHARCSTRCMALIAATAATVQILVDVTYIFCL</sequence>
<organism evidence="2 3">
    <name type="scientific">Pseudodesulfovibrio portus</name>
    <dbReference type="NCBI Taxonomy" id="231439"/>
    <lineage>
        <taxon>Bacteria</taxon>
        <taxon>Pseudomonadati</taxon>
        <taxon>Thermodesulfobacteriota</taxon>
        <taxon>Desulfovibrionia</taxon>
        <taxon>Desulfovibrionales</taxon>
        <taxon>Desulfovibrionaceae</taxon>
    </lineage>
</organism>
<dbReference type="EMBL" id="AP026708">
    <property type="protein sequence ID" value="BDQ34241.1"/>
    <property type="molecule type" value="Genomic_DNA"/>
</dbReference>
<protein>
    <submittedName>
        <fullName evidence="2">Uncharacterized protein</fullName>
    </submittedName>
</protein>
<reference evidence="2" key="1">
    <citation type="submission" date="2022-08" db="EMBL/GenBank/DDBJ databases">
        <title>Genome Sequence of the sulphate-reducing bacterium, Pseudodesulfovibrio portus JCM14722.</title>
        <authorList>
            <person name="Kondo R."/>
            <person name="Kataoka T."/>
        </authorList>
    </citation>
    <scope>NUCLEOTIDE SEQUENCE</scope>
    <source>
        <strain evidence="2">JCM 14722</strain>
    </source>
</reference>
<accession>A0ABN6RT32</accession>
<keyword evidence="1" id="KW-1133">Transmembrane helix</keyword>
<evidence type="ECO:0000313" key="2">
    <source>
        <dbReference type="EMBL" id="BDQ34241.1"/>
    </source>
</evidence>
<keyword evidence="1" id="KW-0812">Transmembrane</keyword>